<reference evidence="2" key="1">
    <citation type="submission" date="2018-11" db="EMBL/GenBank/DDBJ databases">
        <authorList>
            <consortium name="Genoscope - CEA"/>
            <person name="William W."/>
        </authorList>
    </citation>
    <scope>NUCLEOTIDE SEQUENCE</scope>
</reference>
<feature type="region of interest" description="Disordered" evidence="1">
    <location>
        <begin position="1"/>
        <end position="54"/>
    </location>
</feature>
<sequence length="77" mass="8023">MDGTKLNSNETTPQESFTKETLVGTDVDNQSGPVVADNRSGPDNQSSSDNQSGPVIAAAEVVSGQVSSEKIVEQVDK</sequence>
<proteinExistence type="predicted"/>
<protein>
    <submittedName>
        <fullName evidence="2">Uncharacterized protein</fullName>
    </submittedName>
</protein>
<evidence type="ECO:0000313" key="2">
    <source>
        <dbReference type="EMBL" id="VDD50789.1"/>
    </source>
</evidence>
<feature type="compositionally biased region" description="Polar residues" evidence="1">
    <location>
        <begin position="1"/>
        <end position="16"/>
    </location>
</feature>
<accession>A0A3P6G950</accession>
<gene>
    <name evidence="2" type="ORF">BOLC1T03178H</name>
</gene>
<dbReference type="AlphaFoldDB" id="A0A3P6G950"/>
<name>A0A3P6G950_BRAOL</name>
<evidence type="ECO:0000256" key="1">
    <source>
        <dbReference type="SAM" id="MobiDB-lite"/>
    </source>
</evidence>
<organism evidence="2">
    <name type="scientific">Brassica oleracea</name>
    <name type="common">Wild cabbage</name>
    <dbReference type="NCBI Taxonomy" id="3712"/>
    <lineage>
        <taxon>Eukaryota</taxon>
        <taxon>Viridiplantae</taxon>
        <taxon>Streptophyta</taxon>
        <taxon>Embryophyta</taxon>
        <taxon>Tracheophyta</taxon>
        <taxon>Spermatophyta</taxon>
        <taxon>Magnoliopsida</taxon>
        <taxon>eudicotyledons</taxon>
        <taxon>Gunneridae</taxon>
        <taxon>Pentapetalae</taxon>
        <taxon>rosids</taxon>
        <taxon>malvids</taxon>
        <taxon>Brassicales</taxon>
        <taxon>Brassicaceae</taxon>
        <taxon>Brassiceae</taxon>
        <taxon>Brassica</taxon>
    </lineage>
</organism>
<dbReference type="EMBL" id="LR031878">
    <property type="protein sequence ID" value="VDD50789.1"/>
    <property type="molecule type" value="Genomic_DNA"/>
</dbReference>
<feature type="compositionally biased region" description="Polar residues" evidence="1">
    <location>
        <begin position="41"/>
        <end position="53"/>
    </location>
</feature>